<accession>A0A7J3MX00</accession>
<dbReference type="GO" id="GO:0006450">
    <property type="term" value="P:regulation of translational fidelity"/>
    <property type="evidence" value="ECO:0007669"/>
    <property type="project" value="InterPro"/>
</dbReference>
<sequence>MNMYSDIIEYLENLVLIKFTEDEKNRIQKEVKNIIDMFNMLNTVEDLNNWEPLYHVHDISLPLREDEETESIDEEHGMLEENTILIDNYVKAPRTISE</sequence>
<protein>
    <submittedName>
        <fullName evidence="2">Asp-tRNA(Asn)/Glu-tRNA(Gln) amidotransferase subunit GatC</fullName>
    </submittedName>
</protein>
<dbReference type="NCBIfam" id="TIGR00135">
    <property type="entry name" value="gatC"/>
    <property type="match status" value="1"/>
</dbReference>
<keyword evidence="2" id="KW-0808">Transferase</keyword>
<reference evidence="2" key="1">
    <citation type="journal article" date="2020" name="mSystems">
        <title>Genome- and Community-Level Interaction Insights into Carbon Utilization and Element Cycling Functions of Hydrothermarchaeota in Hydrothermal Sediment.</title>
        <authorList>
            <person name="Zhou Z."/>
            <person name="Liu Y."/>
            <person name="Xu W."/>
            <person name="Pan J."/>
            <person name="Luo Z.H."/>
            <person name="Li M."/>
        </authorList>
    </citation>
    <scope>NUCLEOTIDE SEQUENCE [LARGE SCALE GENOMIC DNA]</scope>
    <source>
        <strain evidence="1">SpSt-629</strain>
        <strain evidence="2">SpSt-688</strain>
    </source>
</reference>
<organism evidence="2">
    <name type="scientific">Ignisphaera aggregans</name>
    <dbReference type="NCBI Taxonomy" id="334771"/>
    <lineage>
        <taxon>Archaea</taxon>
        <taxon>Thermoproteota</taxon>
        <taxon>Thermoprotei</taxon>
        <taxon>Desulfurococcales</taxon>
        <taxon>Desulfurococcaceae</taxon>
        <taxon>Ignisphaera</taxon>
    </lineage>
</organism>
<dbReference type="EMBL" id="DTDH01000039">
    <property type="protein sequence ID" value="HGT98055.1"/>
    <property type="molecule type" value="Genomic_DNA"/>
</dbReference>
<dbReference type="InterPro" id="IPR003837">
    <property type="entry name" value="GatC"/>
</dbReference>
<dbReference type="SUPFAM" id="SSF141000">
    <property type="entry name" value="Glu-tRNAGln amidotransferase C subunit"/>
    <property type="match status" value="1"/>
</dbReference>
<dbReference type="InterPro" id="IPR036113">
    <property type="entry name" value="Asp/Glu-ADT_sf_sub_c"/>
</dbReference>
<dbReference type="Gene3D" id="1.10.20.60">
    <property type="entry name" value="Glu-tRNAGln amidotransferase C subunit, N-terminal domain"/>
    <property type="match status" value="1"/>
</dbReference>
<dbReference type="Pfam" id="PF02686">
    <property type="entry name" value="GatC"/>
    <property type="match status" value="1"/>
</dbReference>
<proteinExistence type="predicted"/>
<evidence type="ECO:0000313" key="2">
    <source>
        <dbReference type="EMBL" id="HGT98055.1"/>
    </source>
</evidence>
<dbReference type="GO" id="GO:0016740">
    <property type="term" value="F:transferase activity"/>
    <property type="evidence" value="ECO:0007669"/>
    <property type="project" value="UniProtKB-KW"/>
</dbReference>
<dbReference type="EMBL" id="DTAU01000122">
    <property type="protein sequence ID" value="HFQ79282.1"/>
    <property type="molecule type" value="Genomic_DNA"/>
</dbReference>
<name>A0A7J3MX00_9CREN</name>
<evidence type="ECO:0000313" key="1">
    <source>
        <dbReference type="EMBL" id="HFQ79282.1"/>
    </source>
</evidence>
<gene>
    <name evidence="2" type="primary">gatC</name>
    <name evidence="1" type="ORF">ENT99_06235</name>
    <name evidence="2" type="ORF">ENU64_01320</name>
</gene>
<comment type="caution">
    <text evidence="2">The sequence shown here is derived from an EMBL/GenBank/DDBJ whole genome shotgun (WGS) entry which is preliminary data.</text>
</comment>
<dbReference type="AlphaFoldDB" id="A0A7J3MX00"/>